<dbReference type="Pfam" id="PF01565">
    <property type="entry name" value="FAD_binding_4"/>
    <property type="match status" value="1"/>
</dbReference>
<evidence type="ECO:0000256" key="3">
    <source>
        <dbReference type="ARBA" id="ARBA00022692"/>
    </source>
</evidence>
<keyword evidence="5" id="KW-0560">Oxidoreductase</keyword>
<dbReference type="OrthoDB" id="415825at2759"/>
<keyword evidence="3" id="KW-0812">Transmembrane</keyword>
<name>A0A835ZG55_9STRA</name>
<evidence type="ECO:0000256" key="7">
    <source>
        <dbReference type="SAM" id="MobiDB-lite"/>
    </source>
</evidence>
<keyword evidence="6" id="KW-0472">Membrane</keyword>
<comment type="subcellular location">
    <subcellularLocation>
        <location evidence="1">Membrane</location>
        <topology evidence="1">Single-pass membrane protein</topology>
    </subcellularLocation>
</comment>
<dbReference type="GO" id="GO:0005737">
    <property type="term" value="C:cytoplasm"/>
    <property type="evidence" value="ECO:0007669"/>
    <property type="project" value="TreeGrafter"/>
</dbReference>
<evidence type="ECO:0000256" key="1">
    <source>
        <dbReference type="ARBA" id="ARBA00004167"/>
    </source>
</evidence>
<dbReference type="GO" id="GO:0008202">
    <property type="term" value="P:steroid metabolic process"/>
    <property type="evidence" value="ECO:0007669"/>
    <property type="project" value="TreeGrafter"/>
</dbReference>
<evidence type="ECO:0000256" key="2">
    <source>
        <dbReference type="ARBA" id="ARBA00012405"/>
    </source>
</evidence>
<gene>
    <name evidence="9" type="ORF">JKP88DRAFT_271415</name>
</gene>
<dbReference type="GO" id="GO:0050614">
    <property type="term" value="F:Delta24-sterol reductase activity"/>
    <property type="evidence" value="ECO:0007669"/>
    <property type="project" value="UniProtKB-EC"/>
</dbReference>
<dbReference type="InterPro" id="IPR040165">
    <property type="entry name" value="Diminuto-like"/>
</dbReference>
<dbReference type="Gene3D" id="3.30.465.10">
    <property type="match status" value="1"/>
</dbReference>
<evidence type="ECO:0000313" key="10">
    <source>
        <dbReference type="Proteomes" id="UP000664859"/>
    </source>
</evidence>
<protein>
    <recommendedName>
        <fullName evidence="2">Delta(24)-sterol reductase</fullName>
        <ecNumber evidence="2">1.3.1.72</ecNumber>
    </recommendedName>
</protein>
<accession>A0A835ZG55</accession>
<dbReference type="PANTHER" id="PTHR10801:SF0">
    <property type="entry name" value="DELTA(24)-STEROL REDUCTASE"/>
    <property type="match status" value="1"/>
</dbReference>
<dbReference type="FunFam" id="3.30.465.10:FF:000006">
    <property type="entry name" value="Delta(24)-sterol reductase"/>
    <property type="match status" value="1"/>
</dbReference>
<proteinExistence type="predicted"/>
<dbReference type="InterPro" id="IPR036318">
    <property type="entry name" value="FAD-bd_PCMH-like_sf"/>
</dbReference>
<dbReference type="SUPFAM" id="SSF56176">
    <property type="entry name" value="FAD-binding/transporter-associated domain-like"/>
    <property type="match status" value="1"/>
</dbReference>
<reference evidence="9" key="1">
    <citation type="submission" date="2021-02" db="EMBL/GenBank/DDBJ databases">
        <title>First Annotated Genome of the Yellow-green Alga Tribonema minus.</title>
        <authorList>
            <person name="Mahan K.M."/>
        </authorList>
    </citation>
    <scope>NUCLEOTIDE SEQUENCE</scope>
    <source>
        <strain evidence="9">UTEX B ZZ1240</strain>
    </source>
</reference>
<dbReference type="EMBL" id="JAFCMP010000030">
    <property type="protein sequence ID" value="KAG5190685.1"/>
    <property type="molecule type" value="Genomic_DNA"/>
</dbReference>
<evidence type="ECO:0000256" key="5">
    <source>
        <dbReference type="ARBA" id="ARBA00023002"/>
    </source>
</evidence>
<dbReference type="GO" id="GO:0000246">
    <property type="term" value="F:Delta24(24-1) sterol reductase activity"/>
    <property type="evidence" value="ECO:0007669"/>
    <property type="project" value="TreeGrafter"/>
</dbReference>
<dbReference type="GO" id="GO:0071949">
    <property type="term" value="F:FAD binding"/>
    <property type="evidence" value="ECO:0007669"/>
    <property type="project" value="InterPro"/>
</dbReference>
<keyword evidence="4" id="KW-1133">Transmembrane helix</keyword>
<organism evidence="9 10">
    <name type="scientific">Tribonema minus</name>
    <dbReference type="NCBI Taxonomy" id="303371"/>
    <lineage>
        <taxon>Eukaryota</taxon>
        <taxon>Sar</taxon>
        <taxon>Stramenopiles</taxon>
        <taxon>Ochrophyta</taxon>
        <taxon>PX clade</taxon>
        <taxon>Xanthophyceae</taxon>
        <taxon>Tribonematales</taxon>
        <taxon>Tribonemataceae</taxon>
        <taxon>Tribonema</taxon>
    </lineage>
</organism>
<dbReference type="InterPro" id="IPR006094">
    <property type="entry name" value="Oxid_FAD_bind_N"/>
</dbReference>
<dbReference type="PROSITE" id="PS51387">
    <property type="entry name" value="FAD_PCMH"/>
    <property type="match status" value="1"/>
</dbReference>
<feature type="domain" description="FAD-binding PCMH-type" evidence="8">
    <location>
        <begin position="47"/>
        <end position="223"/>
    </location>
</feature>
<sequence length="543" mass="61919">MSHGATIDAGIFEYVINNHRWAFCLILLPISAAFDAWLKLKHVYTFWTRERAPAKHKERVAEVQRQVRVWAESGAKGTMCTARPGWQTMSLRIGKYKATSRNIKIDLFDILEVDTVNKCVRVEPMVTMGQLTAAINPLGWTLPVVPELDDLTIGGLIAGVGVETSSHIYGLFQHICREFEVVLADASVVTCSATQRPDLFYNVPWSHGTLGFVVSATIQMVPCKPYVRLRYVPCHSKAAALALFDAEARKGRGRREAEENGLRNGPQNGGAKGEGDSAWASDFVEALAYSPSKYVVMLGDMVDEAEVQQDKINKIGLYWKEWFFLHVAKFLSLPEGSKPAVEYIPLRHYYHRHTRSLFWEIQEIIPFGNEPWFRWTLGWMMPPKPSMLKLTQTETLRQLYEKHHVVQDMLVPMTDLDESLSVFDREFNIYPLWLCPMRIPRPPGHTGLVAPPKGSDDDLFVDIGGYGNPKTAGFEARASCRRVEDFVRSKHGFQMMYADTYMTREEFREMFDHAEYDRLRAALAHTQQGFPEIYDKVCKSNRI</sequence>
<dbReference type="AlphaFoldDB" id="A0A835ZG55"/>
<evidence type="ECO:0000256" key="6">
    <source>
        <dbReference type="ARBA" id="ARBA00023136"/>
    </source>
</evidence>
<evidence type="ECO:0000259" key="8">
    <source>
        <dbReference type="PROSITE" id="PS51387"/>
    </source>
</evidence>
<comment type="caution">
    <text evidence="9">The sequence shown here is derived from an EMBL/GenBank/DDBJ whole genome shotgun (WGS) entry which is preliminary data.</text>
</comment>
<evidence type="ECO:0000313" key="9">
    <source>
        <dbReference type="EMBL" id="KAG5190685.1"/>
    </source>
</evidence>
<feature type="region of interest" description="Disordered" evidence="7">
    <location>
        <begin position="254"/>
        <end position="276"/>
    </location>
</feature>
<evidence type="ECO:0000256" key="4">
    <source>
        <dbReference type="ARBA" id="ARBA00022989"/>
    </source>
</evidence>
<dbReference type="PANTHER" id="PTHR10801">
    <property type="entry name" value="24-DEHYDROCHOLESTEROL REDUCTASE"/>
    <property type="match status" value="1"/>
</dbReference>
<keyword evidence="10" id="KW-1185">Reference proteome</keyword>
<dbReference type="GO" id="GO:0016020">
    <property type="term" value="C:membrane"/>
    <property type="evidence" value="ECO:0007669"/>
    <property type="project" value="UniProtKB-SubCell"/>
</dbReference>
<dbReference type="InterPro" id="IPR016166">
    <property type="entry name" value="FAD-bd_PCMH"/>
</dbReference>
<dbReference type="Proteomes" id="UP000664859">
    <property type="component" value="Unassembled WGS sequence"/>
</dbReference>
<dbReference type="InterPro" id="IPR016169">
    <property type="entry name" value="FAD-bd_PCMH_sub2"/>
</dbReference>
<dbReference type="EC" id="1.3.1.72" evidence="2"/>